<feature type="region of interest" description="Disordered" evidence="5">
    <location>
        <begin position="844"/>
        <end position="910"/>
    </location>
</feature>
<reference evidence="9" key="1">
    <citation type="submission" date="2021-01" db="EMBL/GenBank/DDBJ databases">
        <authorList>
            <person name="Corre E."/>
            <person name="Pelletier E."/>
            <person name="Niang G."/>
            <person name="Scheremetjew M."/>
            <person name="Finn R."/>
            <person name="Kale V."/>
            <person name="Holt S."/>
            <person name="Cochrane G."/>
            <person name="Meng A."/>
            <person name="Brown T."/>
            <person name="Cohen L."/>
        </authorList>
    </citation>
    <scope>NUCLEOTIDE SEQUENCE</scope>
    <source>
        <strain evidence="9">CCMP1723</strain>
    </source>
</reference>
<dbReference type="InterPro" id="IPR002015">
    <property type="entry name" value="Proteasome/cyclosome_rpt"/>
</dbReference>
<dbReference type="FunFam" id="1.25.10.10:FF:000017">
    <property type="entry name" value="26S proteasome non-ATPase regulatory subunit 1"/>
    <property type="match status" value="1"/>
</dbReference>
<dbReference type="SUPFAM" id="SSF48371">
    <property type="entry name" value="ARM repeat"/>
    <property type="match status" value="1"/>
</dbReference>
<evidence type="ECO:0000256" key="1">
    <source>
        <dbReference type="ARBA" id="ARBA00006308"/>
    </source>
</evidence>
<evidence type="ECO:0000256" key="5">
    <source>
        <dbReference type="SAM" id="MobiDB-lite"/>
    </source>
</evidence>
<feature type="domain" description="26S proteasome regulatory subunit RPN2 C-terminal" evidence="7">
    <location>
        <begin position="787"/>
        <end position="947"/>
    </location>
</feature>
<organism evidence="9">
    <name type="scientific">Micromonas pusilla</name>
    <name type="common">Picoplanktonic green alga</name>
    <name type="synonym">Chromulina pusilla</name>
    <dbReference type="NCBI Taxonomy" id="38833"/>
    <lineage>
        <taxon>Eukaryota</taxon>
        <taxon>Viridiplantae</taxon>
        <taxon>Chlorophyta</taxon>
        <taxon>Mamiellophyceae</taxon>
        <taxon>Mamiellales</taxon>
        <taxon>Mamiellaceae</taxon>
        <taxon>Micromonas</taxon>
    </lineage>
</organism>
<feature type="compositionally biased region" description="Acidic residues" evidence="5">
    <location>
        <begin position="970"/>
        <end position="987"/>
    </location>
</feature>
<dbReference type="PIRSF" id="PIRSF015947">
    <property type="entry name" value="26S_Psome_Rpn2"/>
    <property type="match status" value="1"/>
</dbReference>
<evidence type="ECO:0000256" key="4">
    <source>
        <dbReference type="PIRNR" id="PIRNR015947"/>
    </source>
</evidence>
<dbReference type="InterPro" id="IPR016024">
    <property type="entry name" value="ARM-type_fold"/>
</dbReference>
<proteinExistence type="inferred from homology"/>
<evidence type="ECO:0000313" key="9">
    <source>
        <dbReference type="EMBL" id="CAD8523521.1"/>
    </source>
</evidence>
<dbReference type="GO" id="GO:0030234">
    <property type="term" value="F:enzyme regulator activity"/>
    <property type="evidence" value="ECO:0007669"/>
    <property type="project" value="UniProtKB-UniRule"/>
</dbReference>
<accession>A0A7S0NMS5</accession>
<dbReference type="Pfam" id="PF18004">
    <property type="entry name" value="RPN2_C"/>
    <property type="match status" value="1"/>
</dbReference>
<dbReference type="GO" id="GO:0043161">
    <property type="term" value="P:proteasome-mediated ubiquitin-dependent protein catabolic process"/>
    <property type="evidence" value="ECO:0007669"/>
    <property type="project" value="TreeGrafter"/>
</dbReference>
<feature type="transmembrane region" description="Helical" evidence="6">
    <location>
        <begin position="771"/>
        <end position="792"/>
    </location>
</feature>
<sequence>MAVAGPISMGPAPGLSSAAGLISMLEETEVQLQTTALRSLNKVIDTHWAEVAGSISVIEAMYEDEFFAQRELAALLASKVFYHLGELNDALNYALCAGSMFDVTESNDFVKTLLAKAIDEYIEQRQKPEAEQAIDARLVSIVERMFQRCFDDGQIHQAIGVALETKRLDKLEEAIHKSTDVAEALNYATRVCQTLVTSREFRREVLTVLVRMYESDHVENNYLNVCKCLMFLDDADGVAAILTRLVEGEEDDQLLAYQIAFSLCENEIQKFLSNVASKLAPSPKDTPRENGADEDAAMEDGEEDKEEDEEKKTEEKKEPIALLRSVLSGELPVNLHLEFLYSHNAADLLLLKQMRSAVESRNSVCHSATVLCNALMHAGTTVDTFLRENLDWLSRATNWARFSATAGMGVIHRGQLNEGRTLMGPFLPREGGAGGARPSPYTEGGALYALGLIHANHGEGILPFLLESSRSSNNEVIQHGACLGLGLAALGSGNEEVFTDMFRILRTDGAIAGESAGVGMGLLLAGSGAVDKQQQILNYCHKTQHEKIIRGCSVGLALTAYGREEEAEPLIEQMVRDSDPIIRYGACLATASAYVATGNNAGIRRLLHVAVSDVSDDVRRAAVMSLGFVLCSTPSQCPRVVKLLAESYNPHVRYGAAMAVGISCSGTGMKEAVALLEPMLTDAVDFVQQGALIAMAMVMVEQSEQSLAPFRKRLMNHIQDDREVTMTKMGAIMAQGIIDAGGRNVTIGLRAKSGYPRMTAVLSMLVFTQYWYWYPLSYFISLTFVPTAFIGLDSQLKMPMCSVTSHCKPSLFAYPAPVNLDDKKDKGKLVKAVLSTTAKAKAKAAKKAREEGKEVEGMDVDGDKKDDEVEGMDVDGDKKDDEEDAEKEKKKPEPTKEELSNPARVTPAQERYVRFDEGSRFVPAVADLRRGFVVLKDTTPGEDIEYVAATRTLVPGVTNTDGGATAAAPVEEEPAPPEEFEFDPNDV</sequence>
<keyword evidence="6" id="KW-0812">Transmembrane</keyword>
<comment type="similarity">
    <text evidence="1 4">Belongs to the proteasome subunit S1 family.</text>
</comment>
<dbReference type="GO" id="GO:0034515">
    <property type="term" value="C:proteasome storage granule"/>
    <property type="evidence" value="ECO:0007669"/>
    <property type="project" value="TreeGrafter"/>
</dbReference>
<dbReference type="AlphaFoldDB" id="A0A7S0NMS5"/>
<dbReference type="PANTHER" id="PTHR10943:SF2">
    <property type="entry name" value="26S PROTEASOME NON-ATPASE REGULATORY SUBUNIT 1"/>
    <property type="match status" value="1"/>
</dbReference>
<gene>
    <name evidence="9" type="ORF">MCOM1403_LOCUS10238</name>
</gene>
<protein>
    <recommendedName>
        <fullName evidence="4">26S proteasome non-ATPase regulatory subunit 1 homolog</fullName>
    </recommendedName>
</protein>
<feature type="compositionally biased region" description="Acidic residues" evidence="5">
    <location>
        <begin position="292"/>
        <end position="309"/>
    </location>
</feature>
<dbReference type="GO" id="GO:0005634">
    <property type="term" value="C:nucleus"/>
    <property type="evidence" value="ECO:0007669"/>
    <property type="project" value="TreeGrafter"/>
</dbReference>
<keyword evidence="3 4" id="KW-0647">Proteasome</keyword>
<dbReference type="PANTHER" id="PTHR10943">
    <property type="entry name" value="26S PROTEASOME NON-ATPASE REGULATORY SUBUNIT"/>
    <property type="match status" value="1"/>
</dbReference>
<feature type="compositionally biased region" description="Basic and acidic residues" evidence="5">
    <location>
        <begin position="886"/>
        <end position="899"/>
    </location>
</feature>
<keyword evidence="6" id="KW-1133">Transmembrane helix</keyword>
<dbReference type="Pfam" id="PF13646">
    <property type="entry name" value="HEAT_2"/>
    <property type="match status" value="1"/>
</dbReference>
<dbReference type="GO" id="GO:0008540">
    <property type="term" value="C:proteasome regulatory particle, base subcomplex"/>
    <property type="evidence" value="ECO:0007669"/>
    <property type="project" value="UniProtKB-UniRule"/>
</dbReference>
<dbReference type="InterPro" id="IPR040623">
    <property type="entry name" value="RPN2_C"/>
</dbReference>
<evidence type="ECO:0000259" key="7">
    <source>
        <dbReference type="Pfam" id="PF18004"/>
    </source>
</evidence>
<evidence type="ECO:0000259" key="8">
    <source>
        <dbReference type="Pfam" id="PF21505"/>
    </source>
</evidence>
<feature type="compositionally biased region" description="Basic and acidic residues" evidence="5">
    <location>
        <begin position="847"/>
        <end position="867"/>
    </location>
</feature>
<dbReference type="Gene3D" id="1.25.10.10">
    <property type="entry name" value="Leucine-rich Repeat Variant"/>
    <property type="match status" value="1"/>
</dbReference>
<dbReference type="Pfam" id="PF21505">
    <property type="entry name" value="RPN2_N"/>
    <property type="match status" value="1"/>
</dbReference>
<dbReference type="Pfam" id="PF01851">
    <property type="entry name" value="PC_rep"/>
    <property type="match status" value="1"/>
</dbReference>
<comment type="function">
    <text evidence="4">Acts as a regulatory subunit of the 26S proteasome which is involved in the ATP-dependent degradation of ubiquitinated proteins.</text>
</comment>
<feature type="domain" description="26S proteasome non-ATPase regulatory subunit 1/RPN2 N-terminal" evidence="8">
    <location>
        <begin position="17"/>
        <end position="344"/>
    </location>
</feature>
<evidence type="ECO:0000256" key="2">
    <source>
        <dbReference type="ARBA" id="ARBA00022737"/>
    </source>
</evidence>
<dbReference type="InterPro" id="IPR048570">
    <property type="entry name" value="PSMD1_RPN2_N"/>
</dbReference>
<dbReference type="InterPro" id="IPR011989">
    <property type="entry name" value="ARM-like"/>
</dbReference>
<feature type="region of interest" description="Disordered" evidence="5">
    <location>
        <begin position="955"/>
        <end position="987"/>
    </location>
</feature>
<feature type="region of interest" description="Disordered" evidence="5">
    <location>
        <begin position="279"/>
        <end position="317"/>
    </location>
</feature>
<evidence type="ECO:0000256" key="6">
    <source>
        <dbReference type="SAM" id="Phobius"/>
    </source>
</evidence>
<name>A0A7S0NMS5_MICPS</name>
<dbReference type="EMBL" id="HBEQ01012729">
    <property type="protein sequence ID" value="CAD8523521.1"/>
    <property type="molecule type" value="Transcribed_RNA"/>
</dbReference>
<keyword evidence="2" id="KW-0677">Repeat</keyword>
<dbReference type="GO" id="GO:0042176">
    <property type="term" value="P:regulation of protein catabolic process"/>
    <property type="evidence" value="ECO:0007669"/>
    <property type="project" value="UniProtKB-UniRule"/>
</dbReference>
<feature type="compositionally biased region" description="Acidic residues" evidence="5">
    <location>
        <begin position="868"/>
        <end position="885"/>
    </location>
</feature>
<evidence type="ECO:0000256" key="3">
    <source>
        <dbReference type="ARBA" id="ARBA00022942"/>
    </source>
</evidence>
<keyword evidence="6" id="KW-0472">Membrane</keyword>
<dbReference type="InterPro" id="IPR016642">
    <property type="entry name" value="26S_Psome_Rpn2"/>
</dbReference>
<comment type="subunit">
    <text evidence="4">Component of the 19S regulatory particle (RP/PA700) base subcomplex of the 26S proteasome. The 26S proteasome is composed of a core protease (CP), known as the 20S proteasome, capped at one or both ends by the 19S regulatory particle (RP/PA700).</text>
</comment>